<dbReference type="PANTHER" id="PTHR39081">
    <property type="entry name" value="MUT7-C DOMAIN-CONTAINING PROTEIN"/>
    <property type="match status" value="1"/>
</dbReference>
<evidence type="ECO:0000259" key="1">
    <source>
        <dbReference type="Pfam" id="PF01927"/>
    </source>
</evidence>
<name>A0A7J3VSR2_CALS0</name>
<dbReference type="Pfam" id="PF01927">
    <property type="entry name" value="Mut7-C"/>
    <property type="match status" value="1"/>
</dbReference>
<dbReference type="EMBL" id="DRXH01000071">
    <property type="protein sequence ID" value="HHM44079.1"/>
    <property type="molecule type" value="Genomic_DNA"/>
</dbReference>
<evidence type="ECO:0000313" key="2">
    <source>
        <dbReference type="EMBL" id="HHM44079.1"/>
    </source>
</evidence>
<comment type="caution">
    <text evidence="2">The sequence shown here is derived from an EMBL/GenBank/DDBJ whole genome shotgun (WGS) entry which is preliminary data.</text>
</comment>
<dbReference type="GO" id="GO:0006888">
    <property type="term" value="P:endoplasmic reticulum to Golgi vesicle-mediated transport"/>
    <property type="evidence" value="ECO:0007669"/>
    <property type="project" value="InterPro"/>
</dbReference>
<dbReference type="AlphaFoldDB" id="A0A7J3VSR2"/>
<dbReference type="GO" id="GO:0006886">
    <property type="term" value="P:intracellular protein transport"/>
    <property type="evidence" value="ECO:0007669"/>
    <property type="project" value="InterPro"/>
</dbReference>
<reference evidence="2" key="1">
    <citation type="journal article" date="2020" name="mSystems">
        <title>Genome- and Community-Level Interaction Insights into Carbon Utilization and Element Cycling Functions of Hydrothermarchaeota in Hydrothermal Sediment.</title>
        <authorList>
            <person name="Zhou Z."/>
            <person name="Liu Y."/>
            <person name="Xu W."/>
            <person name="Pan J."/>
            <person name="Luo Z.H."/>
            <person name="Li M."/>
        </authorList>
    </citation>
    <scope>NUCLEOTIDE SEQUENCE [LARGE SCALE GENOMIC DNA]</scope>
    <source>
        <strain evidence="2">SpSt-1074</strain>
    </source>
</reference>
<feature type="domain" description="Mut7-C RNAse" evidence="1">
    <location>
        <begin position="1"/>
        <end position="133"/>
    </location>
</feature>
<protein>
    <recommendedName>
        <fullName evidence="1">Mut7-C RNAse domain-containing protein</fullName>
    </recommendedName>
</protein>
<accession>A0A7J3VSR2</accession>
<sequence length="139" mass="15938">MKFILDTMLGHLVTWLRLLGYDTLYGDNLSDDELIEAARRGERVLVTRDRELAQRAVKGLVRSVLLDSNDVVQGLKKIQSETGITLVFSMDNSRCPECNTVLEKLSNQPPRWVCVFCGKQYWVGGHWRNISKTLERLQT</sequence>
<dbReference type="InterPro" id="IPR036174">
    <property type="entry name" value="Znf_Sec23_Sec24_sf"/>
</dbReference>
<proteinExistence type="predicted"/>
<dbReference type="PANTHER" id="PTHR39081:SF1">
    <property type="entry name" value="MUT7-C RNASE DOMAIN-CONTAINING PROTEIN"/>
    <property type="match status" value="1"/>
</dbReference>
<gene>
    <name evidence="2" type="ORF">ENM31_02115</name>
</gene>
<dbReference type="GO" id="GO:0030127">
    <property type="term" value="C:COPII vesicle coat"/>
    <property type="evidence" value="ECO:0007669"/>
    <property type="project" value="InterPro"/>
</dbReference>
<dbReference type="SUPFAM" id="SSF82919">
    <property type="entry name" value="Zn-finger domain of Sec23/24"/>
    <property type="match status" value="1"/>
</dbReference>
<dbReference type="InterPro" id="IPR002782">
    <property type="entry name" value="Mut7-C_RNAse_dom"/>
</dbReference>
<organism evidence="2">
    <name type="scientific">Caldiarchaeum subterraneum</name>
    <dbReference type="NCBI Taxonomy" id="311458"/>
    <lineage>
        <taxon>Archaea</taxon>
        <taxon>Nitrososphaerota</taxon>
        <taxon>Candidatus Caldarchaeales</taxon>
        <taxon>Candidatus Caldarchaeaceae</taxon>
        <taxon>Candidatus Caldarchaeum</taxon>
    </lineage>
</organism>
<dbReference type="GO" id="GO:0008270">
    <property type="term" value="F:zinc ion binding"/>
    <property type="evidence" value="ECO:0007669"/>
    <property type="project" value="InterPro"/>
</dbReference>